<reference evidence="1" key="1">
    <citation type="journal article" date="2014" name="Front. Microbiol.">
        <title>High frequency of phylogenetically diverse reductive dehalogenase-homologous genes in deep subseafloor sedimentary metagenomes.</title>
        <authorList>
            <person name="Kawai M."/>
            <person name="Futagami T."/>
            <person name="Toyoda A."/>
            <person name="Takaki Y."/>
            <person name="Nishi S."/>
            <person name="Hori S."/>
            <person name="Arai W."/>
            <person name="Tsubouchi T."/>
            <person name="Morono Y."/>
            <person name="Uchiyama I."/>
            <person name="Ito T."/>
            <person name="Fujiyama A."/>
            <person name="Inagaki F."/>
            <person name="Takami H."/>
        </authorList>
    </citation>
    <scope>NUCLEOTIDE SEQUENCE</scope>
    <source>
        <strain evidence="1">Expedition CK06-06</strain>
    </source>
</reference>
<accession>X0S3R7</accession>
<comment type="caution">
    <text evidence="1">The sequence shown here is derived from an EMBL/GenBank/DDBJ whole genome shotgun (WGS) entry which is preliminary data.</text>
</comment>
<proteinExistence type="predicted"/>
<dbReference type="AlphaFoldDB" id="X0S3R7"/>
<dbReference type="EMBL" id="BARS01004279">
    <property type="protein sequence ID" value="GAF75713.1"/>
    <property type="molecule type" value="Genomic_DNA"/>
</dbReference>
<name>X0S3R7_9ZZZZ</name>
<dbReference type="Gene3D" id="3.40.50.1240">
    <property type="entry name" value="Phosphoglycerate mutase-like"/>
    <property type="match status" value="1"/>
</dbReference>
<evidence type="ECO:0000313" key="1">
    <source>
        <dbReference type="EMBL" id="GAF75713.1"/>
    </source>
</evidence>
<organism evidence="1">
    <name type="scientific">marine sediment metagenome</name>
    <dbReference type="NCBI Taxonomy" id="412755"/>
    <lineage>
        <taxon>unclassified sequences</taxon>
        <taxon>metagenomes</taxon>
        <taxon>ecological metagenomes</taxon>
    </lineage>
</organism>
<protein>
    <submittedName>
        <fullName evidence="1">Uncharacterized protein</fullName>
    </submittedName>
</protein>
<sequence>MIVGHLPFLSWLASLLLTGSAAADTVTFKNAGVACLSWSEGHPWQIEWMVTPELLV</sequence>
<gene>
    <name evidence="1" type="ORF">S01H1_08332</name>
</gene>
<dbReference type="InterPro" id="IPR029033">
    <property type="entry name" value="His_PPase_superfam"/>
</dbReference>